<feature type="coiled-coil region" evidence="1">
    <location>
        <begin position="167"/>
        <end position="226"/>
    </location>
</feature>
<dbReference type="AlphaFoldDB" id="A0A976QT65"/>
<feature type="compositionally biased region" description="Basic and acidic residues" evidence="2">
    <location>
        <begin position="403"/>
        <end position="413"/>
    </location>
</feature>
<keyword evidence="1" id="KW-0175">Coiled coil</keyword>
<reference evidence="4" key="1">
    <citation type="submission" date="2022-07" db="EMBL/GenBank/DDBJ databases">
        <title>Evaluation of T. orientalis genome assembly methods using nanopore sequencing and analysis of variation between genomes.</title>
        <authorList>
            <person name="Yam J."/>
            <person name="Micallef M.L."/>
            <person name="Liu M."/>
            <person name="Djordjevic S.P."/>
            <person name="Bogema D.R."/>
            <person name="Jenkins C."/>
        </authorList>
    </citation>
    <scope>NUCLEOTIDE SEQUENCE</scope>
    <source>
        <strain evidence="4">Goon Nure</strain>
    </source>
</reference>
<evidence type="ECO:0000256" key="2">
    <source>
        <dbReference type="SAM" id="MobiDB-lite"/>
    </source>
</evidence>
<feature type="compositionally biased region" description="Acidic residues" evidence="2">
    <location>
        <begin position="320"/>
        <end position="329"/>
    </location>
</feature>
<feature type="compositionally biased region" description="Basic and acidic residues" evidence="2">
    <location>
        <begin position="357"/>
        <end position="376"/>
    </location>
</feature>
<feature type="coiled-coil region" evidence="1">
    <location>
        <begin position="37"/>
        <end position="64"/>
    </location>
</feature>
<feature type="chain" id="PRO_5036985521" evidence="3">
    <location>
        <begin position="22"/>
        <end position="587"/>
    </location>
</feature>
<feature type="compositionally biased region" description="Basic and acidic residues" evidence="2">
    <location>
        <begin position="426"/>
        <end position="435"/>
    </location>
</feature>
<evidence type="ECO:0000313" key="4">
    <source>
        <dbReference type="EMBL" id="UKK01702.2"/>
    </source>
</evidence>
<keyword evidence="3" id="KW-0732">Signal</keyword>
<feature type="region of interest" description="Disordered" evidence="2">
    <location>
        <begin position="282"/>
        <end position="387"/>
    </location>
</feature>
<accession>A0A976QT65</accession>
<gene>
    <name evidence="4" type="ORF">MACK_001055</name>
</gene>
<evidence type="ECO:0000256" key="1">
    <source>
        <dbReference type="SAM" id="Coils"/>
    </source>
</evidence>
<organism evidence="4 5">
    <name type="scientific">Theileria orientalis</name>
    <dbReference type="NCBI Taxonomy" id="68886"/>
    <lineage>
        <taxon>Eukaryota</taxon>
        <taxon>Sar</taxon>
        <taxon>Alveolata</taxon>
        <taxon>Apicomplexa</taxon>
        <taxon>Aconoidasida</taxon>
        <taxon>Piroplasmida</taxon>
        <taxon>Theileriidae</taxon>
        <taxon>Theileria</taxon>
    </lineage>
</organism>
<evidence type="ECO:0000313" key="5">
    <source>
        <dbReference type="Proteomes" id="UP000244811"/>
    </source>
</evidence>
<feature type="signal peptide" evidence="3">
    <location>
        <begin position="1"/>
        <end position="21"/>
    </location>
</feature>
<feature type="compositionally biased region" description="Basic and acidic residues" evidence="2">
    <location>
        <begin position="105"/>
        <end position="149"/>
    </location>
</feature>
<feature type="compositionally biased region" description="Basic and acidic residues" evidence="2">
    <location>
        <begin position="282"/>
        <end position="311"/>
    </location>
</feature>
<feature type="compositionally biased region" description="Acidic residues" evidence="2">
    <location>
        <begin position="377"/>
        <end position="387"/>
    </location>
</feature>
<feature type="region of interest" description="Disordered" evidence="2">
    <location>
        <begin position="105"/>
        <end position="159"/>
    </location>
</feature>
<dbReference type="EMBL" id="CP056071">
    <property type="protein sequence ID" value="UKK01702.2"/>
    <property type="molecule type" value="Genomic_DNA"/>
</dbReference>
<feature type="coiled-coil region" evidence="1">
    <location>
        <begin position="527"/>
        <end position="554"/>
    </location>
</feature>
<dbReference type="Proteomes" id="UP000244811">
    <property type="component" value="Chromosome 2"/>
</dbReference>
<proteinExistence type="predicted"/>
<sequence>MNPVICLFILSVPISSMPIHGTKNSEGSSRDLTEDIRRVLQKRLDLATKHYEEIKKELNNDEVNKLKGEEGLSEKEKKLLYKTLLDNEKDIKRLKIELKDIKTVDKEQKGKDEGGSKDSSKGESESKSEEAKEKENVEGAVGREQKEEDEKSEENLEPLTEQILAGLKILEDMLNEDENKVLEEKEVGISLLMEEESASEREKFMIEQDKLLVEQERKRREEIEKLIEEDDDYFYTTDNYVSLVEKMNMLYGYPREGTSKRGRRPGKDKGEYWRGFKEKWRREEAKSNLRVEEGSSNLRVEEAKSNLRGEEGSSNMMESTEQEQDDGREEEMSTPKLEISDLSSDESMKNHFSYVPDEERSSYNSDRDKYRDLRDYETEETEDSSEEEYWTANYRKRMAKKARVDRENKDTGRIEPINNSSSKCGSKGERSKRDRNDVKMEVIEVEEIKESDKMGKNGGLSSEKDKIKVDGEGKLQERMKTLVLLGKERLDLIMEKNNRELHIEWINVGLNRGAFRESLQEYFVRTIKEIEEGNKIMERRIREIEIEENKLRSELQIIYPYGDPVIVDGGDQTVSEVVEVQEVIVIE</sequence>
<protein>
    <submittedName>
        <fullName evidence="4">Uncharacterized protein</fullName>
    </submittedName>
</protein>
<name>A0A976QT65_THEOR</name>
<feature type="region of interest" description="Disordered" evidence="2">
    <location>
        <begin position="403"/>
        <end position="435"/>
    </location>
</feature>
<evidence type="ECO:0000256" key="3">
    <source>
        <dbReference type="SAM" id="SignalP"/>
    </source>
</evidence>